<organism evidence="2 3">
    <name type="scientific">Rhodopirellula europaea SH398</name>
    <dbReference type="NCBI Taxonomy" id="1263868"/>
    <lineage>
        <taxon>Bacteria</taxon>
        <taxon>Pseudomonadati</taxon>
        <taxon>Planctomycetota</taxon>
        <taxon>Planctomycetia</taxon>
        <taxon>Pirellulales</taxon>
        <taxon>Pirellulaceae</taxon>
        <taxon>Rhodopirellula</taxon>
    </lineage>
</organism>
<feature type="region of interest" description="Disordered" evidence="1">
    <location>
        <begin position="1"/>
        <end position="48"/>
    </location>
</feature>
<dbReference type="PATRIC" id="fig|1263868.3.peg.5003"/>
<evidence type="ECO:0000256" key="1">
    <source>
        <dbReference type="SAM" id="MobiDB-lite"/>
    </source>
</evidence>
<evidence type="ECO:0000313" key="3">
    <source>
        <dbReference type="Proteomes" id="UP000011996"/>
    </source>
</evidence>
<gene>
    <name evidence="2" type="ORF">RESH_04613</name>
</gene>
<accession>M5RZU7</accession>
<dbReference type="EMBL" id="ANOF01000150">
    <property type="protein sequence ID" value="EMI24741.1"/>
    <property type="molecule type" value="Genomic_DNA"/>
</dbReference>
<dbReference type="STRING" id="1263868.RESH_04613"/>
<reference evidence="2 3" key="1">
    <citation type="journal article" date="2013" name="Mar. Genomics">
        <title>Expression of sulfatases in Rhodopirellula baltica and the diversity of sulfatases in the genus Rhodopirellula.</title>
        <authorList>
            <person name="Wegner C.E."/>
            <person name="Richter-Heitmann T."/>
            <person name="Klindworth A."/>
            <person name="Klockow C."/>
            <person name="Richter M."/>
            <person name="Achstetter T."/>
            <person name="Glockner F.O."/>
            <person name="Harder J."/>
        </authorList>
    </citation>
    <scope>NUCLEOTIDE SEQUENCE [LARGE SCALE GENOMIC DNA]</scope>
    <source>
        <strain evidence="2 3">SH398</strain>
    </source>
</reference>
<evidence type="ECO:0000313" key="2">
    <source>
        <dbReference type="EMBL" id="EMI24741.1"/>
    </source>
</evidence>
<feature type="compositionally biased region" description="Basic and acidic residues" evidence="1">
    <location>
        <begin position="39"/>
        <end position="48"/>
    </location>
</feature>
<dbReference type="AlphaFoldDB" id="M5RZU7"/>
<protein>
    <submittedName>
        <fullName evidence="2">Uncharacterized protein</fullName>
    </submittedName>
</protein>
<proteinExistence type="predicted"/>
<name>M5RZU7_9BACT</name>
<comment type="caution">
    <text evidence="2">The sequence shown here is derived from an EMBL/GenBank/DDBJ whole genome shotgun (WGS) entry which is preliminary data.</text>
</comment>
<dbReference type="Proteomes" id="UP000011996">
    <property type="component" value="Unassembled WGS sequence"/>
</dbReference>
<sequence>MSLQSQPERVSEGPYVRILGKSGDADEHRLSRHNPPRQQGHDQPLDKT</sequence>